<keyword evidence="8" id="KW-1185">Reference proteome</keyword>
<dbReference type="Pfam" id="PF01636">
    <property type="entry name" value="APH"/>
    <property type="match status" value="1"/>
</dbReference>
<dbReference type="EMBL" id="FOVW01000002">
    <property type="protein sequence ID" value="SFN79896.1"/>
    <property type="molecule type" value="Genomic_DNA"/>
</dbReference>
<comment type="similarity">
    <text evidence="1">Belongs to the methylthioribose kinase family.</text>
</comment>
<keyword evidence="2" id="KW-0808">Transferase</keyword>
<dbReference type="Gene3D" id="3.30.200.20">
    <property type="entry name" value="Phosphorylase Kinase, domain 1"/>
    <property type="match status" value="1"/>
</dbReference>
<dbReference type="STRING" id="226506.SAMN04488519_10290"/>
<organism evidence="7 8">
    <name type="scientific">Algoriphagus ornithinivorans</name>
    <dbReference type="NCBI Taxonomy" id="226506"/>
    <lineage>
        <taxon>Bacteria</taxon>
        <taxon>Pseudomonadati</taxon>
        <taxon>Bacteroidota</taxon>
        <taxon>Cytophagia</taxon>
        <taxon>Cytophagales</taxon>
        <taxon>Cyclobacteriaceae</taxon>
        <taxon>Algoriphagus</taxon>
    </lineage>
</organism>
<dbReference type="GO" id="GO:0016301">
    <property type="term" value="F:kinase activity"/>
    <property type="evidence" value="ECO:0007669"/>
    <property type="project" value="UniProtKB-KW"/>
</dbReference>
<accession>A0A1I5BYW9</accession>
<dbReference type="RefSeq" id="WP_091649939.1">
    <property type="nucleotide sequence ID" value="NZ_FOVW01000002.1"/>
</dbReference>
<protein>
    <submittedName>
        <fullName evidence="7">5-methylthioribose kinase</fullName>
    </submittedName>
</protein>
<dbReference type="PANTHER" id="PTHR34273:SF2">
    <property type="entry name" value="METHYLTHIORIBOSE KINASE"/>
    <property type="match status" value="1"/>
</dbReference>
<evidence type="ECO:0000313" key="8">
    <source>
        <dbReference type="Proteomes" id="UP000199564"/>
    </source>
</evidence>
<dbReference type="InterPro" id="IPR002575">
    <property type="entry name" value="Aminoglycoside_PTrfase"/>
</dbReference>
<dbReference type="Gene3D" id="3.90.1200.10">
    <property type="match status" value="1"/>
</dbReference>
<proteinExistence type="inferred from homology"/>
<keyword evidence="3" id="KW-0547">Nucleotide-binding</keyword>
<sequence length="320" mass="36552">MTELSINSPISDLEVLDFWNKGEKILNVLPAGDSNMNLVLRVQTNEKSVILKQSKPYVRKFPQIPAPIERIDVEYQYLSRINQKESLRPYSPEVLAYYPDQHILITADLGTEGDFSKMYQADFSLSQNHAKSIFQYLNFLHQVDGLGFPENLEMKKLNHEHIFNFPFLEENGFDLDSVQPGLQDLSMAWKRDTQLKSKITELGKRYLSTGKTLLHGDFYPGSWIESQGELKVIDPEFGFMGDAEFDLGVVLAHGDLSGNSEIIQQAFQDHYTLPYSQALLDQYHGVEILRRLIGIAQLPVNFDLEAKKKLLEKGRKLILG</sequence>
<feature type="domain" description="Aminoglycoside phosphotransferase" evidence="6">
    <location>
        <begin position="52"/>
        <end position="255"/>
    </location>
</feature>
<dbReference type="SUPFAM" id="SSF56112">
    <property type="entry name" value="Protein kinase-like (PK-like)"/>
    <property type="match status" value="1"/>
</dbReference>
<evidence type="ECO:0000256" key="1">
    <source>
        <dbReference type="ARBA" id="ARBA00010165"/>
    </source>
</evidence>
<dbReference type="Proteomes" id="UP000199564">
    <property type="component" value="Unassembled WGS sequence"/>
</dbReference>
<reference evidence="8" key="1">
    <citation type="submission" date="2016-10" db="EMBL/GenBank/DDBJ databases">
        <authorList>
            <person name="Varghese N."/>
            <person name="Submissions S."/>
        </authorList>
    </citation>
    <scope>NUCLEOTIDE SEQUENCE [LARGE SCALE GENOMIC DNA]</scope>
    <source>
        <strain evidence="8">DSM 15282</strain>
    </source>
</reference>
<dbReference type="InterPro" id="IPR011009">
    <property type="entry name" value="Kinase-like_dom_sf"/>
</dbReference>
<name>A0A1I5BYW9_9BACT</name>
<evidence type="ECO:0000256" key="4">
    <source>
        <dbReference type="ARBA" id="ARBA00022777"/>
    </source>
</evidence>
<keyword evidence="5" id="KW-0067">ATP-binding</keyword>
<keyword evidence="4 7" id="KW-0418">Kinase</keyword>
<evidence type="ECO:0000256" key="3">
    <source>
        <dbReference type="ARBA" id="ARBA00022741"/>
    </source>
</evidence>
<dbReference type="PANTHER" id="PTHR34273">
    <property type="entry name" value="METHYLTHIORIBOSE KINASE"/>
    <property type="match status" value="1"/>
</dbReference>
<dbReference type="GO" id="GO:0005524">
    <property type="term" value="F:ATP binding"/>
    <property type="evidence" value="ECO:0007669"/>
    <property type="project" value="UniProtKB-KW"/>
</dbReference>
<dbReference type="AlphaFoldDB" id="A0A1I5BYW9"/>
<evidence type="ECO:0000313" key="7">
    <source>
        <dbReference type="EMBL" id="SFN79896.1"/>
    </source>
</evidence>
<evidence type="ECO:0000256" key="5">
    <source>
        <dbReference type="ARBA" id="ARBA00022840"/>
    </source>
</evidence>
<evidence type="ECO:0000259" key="6">
    <source>
        <dbReference type="Pfam" id="PF01636"/>
    </source>
</evidence>
<evidence type="ECO:0000256" key="2">
    <source>
        <dbReference type="ARBA" id="ARBA00022679"/>
    </source>
</evidence>
<gene>
    <name evidence="7" type="ORF">SAMN04488519_10290</name>
</gene>